<reference evidence="1 2" key="1">
    <citation type="journal article" date="2013" name="Open Biol.">
        <title>Genomics and genetics of Sulfolobus islandicus LAL14/1, a model hyperthermophilic archaeon.</title>
        <authorList>
            <person name="Jaubert C."/>
            <person name="Danioux C."/>
            <person name="Oberto J."/>
            <person name="Cortez D."/>
            <person name="Bize A."/>
            <person name="Krupovic M."/>
            <person name="She Q."/>
            <person name="Forterre P."/>
            <person name="Prangishvili D."/>
            <person name="Sezonov G."/>
        </authorList>
    </citation>
    <scope>NUCLEOTIDE SEQUENCE [LARGE SCALE GENOMIC DNA]</scope>
    <source>
        <strain evidence="1">LAL14/1</strain>
    </source>
</reference>
<dbReference type="AlphaFoldDB" id="M9UBC0"/>
<dbReference type="Proteomes" id="UP000013006">
    <property type="component" value="Chromosome"/>
</dbReference>
<sequence length="65" mass="7099">MSPSPTVMKPKEFAVYTIGIRSSKSTSISFSNIYRSVFPLNVFSKEYKSPTKSATLACGSIISTE</sequence>
<protein>
    <submittedName>
        <fullName evidence="1">Uncharacterized protein</fullName>
    </submittedName>
</protein>
<name>M9UBC0_SACIS</name>
<dbReference type="EMBL" id="CP003928">
    <property type="protein sequence ID" value="AGJ63417.1"/>
    <property type="molecule type" value="Genomic_DNA"/>
</dbReference>
<proteinExistence type="predicted"/>
<organism>
    <name type="scientific">Saccharolobus islandicus LAL14/1</name>
    <dbReference type="NCBI Taxonomy" id="1241935"/>
    <lineage>
        <taxon>Archaea</taxon>
        <taxon>Thermoproteota</taxon>
        <taxon>Thermoprotei</taxon>
        <taxon>Sulfolobales</taxon>
        <taxon>Sulfolobaceae</taxon>
        <taxon>Saccharolobus</taxon>
    </lineage>
</organism>
<gene>
    <name evidence="1" type="ORF">SiL_1973</name>
</gene>
<dbReference type="KEGG" id="sic:SiL_1973"/>
<accession>M9UBC0</accession>
<evidence type="ECO:0000313" key="1">
    <source>
        <dbReference type="EMBL" id="AGJ63417.1"/>
    </source>
</evidence>
<evidence type="ECO:0000313" key="2">
    <source>
        <dbReference type="Proteomes" id="UP000013006"/>
    </source>
</evidence>
<dbReference type="HOGENOM" id="CLU_2839539_0_0_2"/>